<proteinExistence type="predicted"/>
<dbReference type="Proteomes" id="UP000281406">
    <property type="component" value="Unassembled WGS sequence"/>
</dbReference>
<reference evidence="1 2" key="1">
    <citation type="submission" date="2018-10" db="EMBL/GenBank/DDBJ databases">
        <title>Genome assembly for a Yunnan-Guizhou Plateau 3E fish, Anabarilius grahami (Regan), and its evolutionary and genetic applications.</title>
        <authorList>
            <person name="Jiang W."/>
        </authorList>
    </citation>
    <scope>NUCLEOTIDE SEQUENCE [LARGE SCALE GENOMIC DNA]</scope>
    <source>
        <strain evidence="1">AG-KIZ</strain>
        <tissue evidence="1">Muscle</tissue>
    </source>
</reference>
<dbReference type="EMBL" id="RJVU01071064">
    <property type="protein sequence ID" value="ROI52179.1"/>
    <property type="molecule type" value="Genomic_DNA"/>
</dbReference>
<dbReference type="OrthoDB" id="7326421at2759"/>
<protein>
    <submittedName>
        <fullName evidence="1">Uncharacterized protein</fullName>
    </submittedName>
</protein>
<accession>A0A3N0XKK3</accession>
<name>A0A3N0XKK3_ANAGA</name>
<gene>
    <name evidence="1" type="ORF">DPX16_3449</name>
</gene>
<evidence type="ECO:0000313" key="1">
    <source>
        <dbReference type="EMBL" id="ROI52179.1"/>
    </source>
</evidence>
<comment type="caution">
    <text evidence="1">The sequence shown here is derived from an EMBL/GenBank/DDBJ whole genome shotgun (WGS) entry which is preliminary data.</text>
</comment>
<organism evidence="1 2">
    <name type="scientific">Anabarilius grahami</name>
    <name type="common">Kanglang fish</name>
    <name type="synonym">Barilius grahami</name>
    <dbReference type="NCBI Taxonomy" id="495550"/>
    <lineage>
        <taxon>Eukaryota</taxon>
        <taxon>Metazoa</taxon>
        <taxon>Chordata</taxon>
        <taxon>Craniata</taxon>
        <taxon>Vertebrata</taxon>
        <taxon>Euteleostomi</taxon>
        <taxon>Actinopterygii</taxon>
        <taxon>Neopterygii</taxon>
        <taxon>Teleostei</taxon>
        <taxon>Ostariophysi</taxon>
        <taxon>Cypriniformes</taxon>
        <taxon>Xenocyprididae</taxon>
        <taxon>Xenocypridinae</taxon>
        <taxon>Xenocypridinae incertae sedis</taxon>
        <taxon>Anabarilius</taxon>
    </lineage>
</organism>
<evidence type="ECO:0000313" key="2">
    <source>
        <dbReference type="Proteomes" id="UP000281406"/>
    </source>
</evidence>
<dbReference type="AlphaFoldDB" id="A0A3N0XKK3"/>
<keyword evidence="2" id="KW-1185">Reference proteome</keyword>
<sequence>MSRLQNRPLRVIQGVFEGPVNASELQGVRPQGLDPAMAQERDPPENHNADPLWREDIHVPESLLTLTEGHKSSEMRRIQGRQGEGGGAALRLLRQEHTKPKFSHCVPHRRLKLVVGARRSVGPSDHSDWLFRYCHLLVQKGISSYAGAERTCYLAVGCLALVWCVRPTLDTDAADVSQPRSLLSSPLVRRRWLGVFRPLGPSRGALHPPEL</sequence>